<accession>A0A5E4YI60</accession>
<reference evidence="2 3" key="1">
    <citation type="submission" date="2019-08" db="EMBL/GenBank/DDBJ databases">
        <authorList>
            <person name="Peeters C."/>
        </authorList>
    </citation>
    <scope>NUCLEOTIDE SEQUENCE [LARGE SCALE GENOMIC DNA]</scope>
    <source>
        <strain evidence="2 3">LMG 31115</strain>
    </source>
</reference>
<evidence type="ECO:0000313" key="3">
    <source>
        <dbReference type="Proteomes" id="UP000333828"/>
    </source>
</evidence>
<dbReference type="AlphaFoldDB" id="A0A5E4YI60"/>
<feature type="compositionally biased region" description="Low complexity" evidence="1">
    <location>
        <begin position="12"/>
        <end position="22"/>
    </location>
</feature>
<evidence type="ECO:0000256" key="1">
    <source>
        <dbReference type="SAM" id="MobiDB-lite"/>
    </source>
</evidence>
<organism evidence="2 3">
    <name type="scientific">Pandoraea iniqua</name>
    <dbReference type="NCBI Taxonomy" id="2508288"/>
    <lineage>
        <taxon>Bacteria</taxon>
        <taxon>Pseudomonadati</taxon>
        <taxon>Pseudomonadota</taxon>
        <taxon>Betaproteobacteria</taxon>
        <taxon>Burkholderiales</taxon>
        <taxon>Burkholderiaceae</taxon>
        <taxon>Pandoraea</taxon>
    </lineage>
</organism>
<dbReference type="RefSeq" id="WP_150685993.1">
    <property type="nucleotide sequence ID" value="NZ_CABPSI010000005.1"/>
</dbReference>
<keyword evidence="3" id="KW-1185">Reference proteome</keyword>
<protein>
    <submittedName>
        <fullName evidence="2">Uncharacterized protein</fullName>
    </submittedName>
</protein>
<dbReference type="EMBL" id="CABPSI010000005">
    <property type="protein sequence ID" value="VVE48401.1"/>
    <property type="molecule type" value="Genomic_DNA"/>
</dbReference>
<feature type="region of interest" description="Disordered" evidence="1">
    <location>
        <begin position="1"/>
        <end position="48"/>
    </location>
</feature>
<proteinExistence type="predicted"/>
<feature type="compositionally biased region" description="Polar residues" evidence="1">
    <location>
        <begin position="23"/>
        <end position="48"/>
    </location>
</feature>
<sequence length="331" mass="34162">MADILDKAHPGRAAARANAIAATSQNVQQTGKSAQGPNNSSSTQSAGAVTTTEGVSVAQSALTQASVSVSQVPVSPRQTNQGNTQALESAVRYMPAPTANLDEPNLSHALDQLPSNSVDLAAVLKSLKDLAQAQKNWERTQKIAGFTAQIQNLKTSAEEIRNSADDQLAAGVTQGAMQIGAGAGQMGMSGRALGATKQQITMGRNAENLKSQLETNPSAMGASTKTLGDLVDGSAHAGGQAAHFNNASMGVGSLGQGLGGVAGSSAQYQSNMADARRTEAETAAKRGEAMYSQSNDFMQSNDSTVRSMTEDLRTLLMTPLESQRRISGNIA</sequence>
<dbReference type="Proteomes" id="UP000333828">
    <property type="component" value="Unassembled WGS sequence"/>
</dbReference>
<evidence type="ECO:0000313" key="2">
    <source>
        <dbReference type="EMBL" id="VVE48401.1"/>
    </source>
</evidence>
<name>A0A5E4YI60_9BURK</name>
<gene>
    <name evidence="2" type="ORF">PIN31115_04519</name>
</gene>